<reference evidence="1 2" key="1">
    <citation type="journal article" date="2012" name="Science">
        <title>The Paleozoic origin of enzymatic lignin decomposition reconstructed from 31 fungal genomes.</title>
        <authorList>
            <person name="Floudas D."/>
            <person name="Binder M."/>
            <person name="Riley R."/>
            <person name="Barry K."/>
            <person name="Blanchette R.A."/>
            <person name="Henrissat B."/>
            <person name="Martinez A.T."/>
            <person name="Otillar R."/>
            <person name="Spatafora J.W."/>
            <person name="Yadav J.S."/>
            <person name="Aerts A."/>
            <person name="Benoit I."/>
            <person name="Boyd A."/>
            <person name="Carlson A."/>
            <person name="Copeland A."/>
            <person name="Coutinho P.M."/>
            <person name="de Vries R.P."/>
            <person name="Ferreira P."/>
            <person name="Findley K."/>
            <person name="Foster B."/>
            <person name="Gaskell J."/>
            <person name="Glotzer D."/>
            <person name="Gorecki P."/>
            <person name="Heitman J."/>
            <person name="Hesse C."/>
            <person name="Hori C."/>
            <person name="Igarashi K."/>
            <person name="Jurgens J.A."/>
            <person name="Kallen N."/>
            <person name="Kersten P."/>
            <person name="Kohler A."/>
            <person name="Kuees U."/>
            <person name="Kumar T.K.A."/>
            <person name="Kuo A."/>
            <person name="LaButti K."/>
            <person name="Larrondo L.F."/>
            <person name="Lindquist E."/>
            <person name="Ling A."/>
            <person name="Lombard V."/>
            <person name="Lucas S."/>
            <person name="Lundell T."/>
            <person name="Martin R."/>
            <person name="McLaughlin D.J."/>
            <person name="Morgenstern I."/>
            <person name="Morin E."/>
            <person name="Murat C."/>
            <person name="Nagy L.G."/>
            <person name="Nolan M."/>
            <person name="Ohm R.A."/>
            <person name="Patyshakuliyeva A."/>
            <person name="Rokas A."/>
            <person name="Ruiz-Duenas F.J."/>
            <person name="Sabat G."/>
            <person name="Salamov A."/>
            <person name="Samejima M."/>
            <person name="Schmutz J."/>
            <person name="Slot J.C."/>
            <person name="St John F."/>
            <person name="Stenlid J."/>
            <person name="Sun H."/>
            <person name="Sun S."/>
            <person name="Syed K."/>
            <person name="Tsang A."/>
            <person name="Wiebenga A."/>
            <person name="Young D."/>
            <person name="Pisabarro A."/>
            <person name="Eastwood D.C."/>
            <person name="Martin F."/>
            <person name="Cullen D."/>
            <person name="Grigoriev I.V."/>
            <person name="Hibbett D.S."/>
        </authorList>
    </citation>
    <scope>NUCLEOTIDE SEQUENCE [LARGE SCALE GENOMIC DNA]</scope>
    <source>
        <strain evidence="1 2">MD-104</strain>
    </source>
</reference>
<proteinExistence type="predicted"/>
<gene>
    <name evidence="1" type="ORF">WOLCODRAFT_148200</name>
</gene>
<accession>A0A2H3IVZ9</accession>
<dbReference type="AlphaFoldDB" id="A0A2H3IVZ9"/>
<organism evidence="1 2">
    <name type="scientific">Wolfiporia cocos (strain MD-104)</name>
    <name type="common">Brown rot fungus</name>
    <dbReference type="NCBI Taxonomy" id="742152"/>
    <lineage>
        <taxon>Eukaryota</taxon>
        <taxon>Fungi</taxon>
        <taxon>Dikarya</taxon>
        <taxon>Basidiomycota</taxon>
        <taxon>Agaricomycotina</taxon>
        <taxon>Agaricomycetes</taxon>
        <taxon>Polyporales</taxon>
        <taxon>Phaeolaceae</taxon>
        <taxon>Wolfiporia</taxon>
    </lineage>
</organism>
<protein>
    <submittedName>
        <fullName evidence="1">Uncharacterized protein</fullName>
    </submittedName>
</protein>
<name>A0A2H3IVZ9_WOLCO</name>
<evidence type="ECO:0000313" key="2">
    <source>
        <dbReference type="Proteomes" id="UP000218811"/>
    </source>
</evidence>
<evidence type="ECO:0000313" key="1">
    <source>
        <dbReference type="EMBL" id="PCH34136.1"/>
    </source>
</evidence>
<dbReference type="Proteomes" id="UP000218811">
    <property type="component" value="Unassembled WGS sequence"/>
</dbReference>
<dbReference type="EMBL" id="KB467831">
    <property type="protein sequence ID" value="PCH34136.1"/>
    <property type="molecule type" value="Genomic_DNA"/>
</dbReference>
<sequence length="119" mass="12507">MARVAELTYVLEPVYWRAAGRARNHSQVVVAGCRRAQSVTRRASGRGQATVREQECARGEARHCASTGDTAGAPQALRHGLASASCRASASSRAVDAIFEGVQESISGAARPRTSGKPT</sequence>
<keyword evidence="2" id="KW-1185">Reference proteome</keyword>